<protein>
    <submittedName>
        <fullName evidence="1">Uncharacterized protein</fullName>
    </submittedName>
</protein>
<dbReference type="AlphaFoldDB" id="A0A4R6Y591"/>
<dbReference type="EMBL" id="SNZE01000040">
    <property type="protein sequence ID" value="TDR27758.1"/>
    <property type="molecule type" value="Genomic_DNA"/>
</dbReference>
<dbReference type="Proteomes" id="UP000294480">
    <property type="component" value="Unassembled WGS sequence"/>
</dbReference>
<sequence>MKHNFKINIFTSYAVFFNKNSSNSDILAKYFV</sequence>
<gene>
    <name evidence="1" type="ORF">DFR44_1407</name>
</gene>
<name>A0A4R6Y591_9BURK</name>
<organism evidence="1 2">
    <name type="scientific">Hydromonas duriensis</name>
    <dbReference type="NCBI Taxonomy" id="1527608"/>
    <lineage>
        <taxon>Bacteria</taxon>
        <taxon>Pseudomonadati</taxon>
        <taxon>Pseudomonadota</taxon>
        <taxon>Betaproteobacteria</taxon>
        <taxon>Burkholderiales</taxon>
        <taxon>Burkholderiaceae</taxon>
        <taxon>Hydromonas</taxon>
    </lineage>
</organism>
<keyword evidence="2" id="KW-1185">Reference proteome</keyword>
<comment type="caution">
    <text evidence="1">The sequence shown here is derived from an EMBL/GenBank/DDBJ whole genome shotgun (WGS) entry which is preliminary data.</text>
</comment>
<evidence type="ECO:0000313" key="2">
    <source>
        <dbReference type="Proteomes" id="UP000294480"/>
    </source>
</evidence>
<feature type="non-terminal residue" evidence="1">
    <location>
        <position position="32"/>
    </location>
</feature>
<reference evidence="1 2" key="1">
    <citation type="submission" date="2019-03" db="EMBL/GenBank/DDBJ databases">
        <title>Genomic Encyclopedia of Type Strains, Phase IV (KMG-IV): sequencing the most valuable type-strain genomes for metagenomic binning, comparative biology and taxonomic classification.</title>
        <authorList>
            <person name="Goeker M."/>
        </authorList>
    </citation>
    <scope>NUCLEOTIDE SEQUENCE [LARGE SCALE GENOMIC DNA]</scope>
    <source>
        <strain evidence="1 2">DSM 102852</strain>
    </source>
</reference>
<accession>A0A4R6Y591</accession>
<proteinExistence type="predicted"/>
<evidence type="ECO:0000313" key="1">
    <source>
        <dbReference type="EMBL" id="TDR27758.1"/>
    </source>
</evidence>